<accession>A0A0J9EY22</accession>
<feature type="domain" description="N-acetyltransferase" evidence="1">
    <location>
        <begin position="1"/>
        <end position="148"/>
    </location>
</feature>
<dbReference type="GeneID" id="93166234"/>
<proteinExistence type="predicted"/>
<organism evidence="2 3">
    <name type="scientific">[Clostridium] citroniae WAL-19142</name>
    <dbReference type="NCBI Taxonomy" id="742734"/>
    <lineage>
        <taxon>Bacteria</taxon>
        <taxon>Bacillati</taxon>
        <taxon>Bacillota</taxon>
        <taxon>Clostridia</taxon>
        <taxon>Lachnospirales</taxon>
        <taxon>Lachnospiraceae</taxon>
        <taxon>Enterocloster</taxon>
    </lineage>
</organism>
<dbReference type="CDD" id="cd04301">
    <property type="entry name" value="NAT_SF"/>
    <property type="match status" value="1"/>
</dbReference>
<dbReference type="EMBL" id="ADLK01000018">
    <property type="protein sequence ID" value="KMW20850.1"/>
    <property type="molecule type" value="Genomic_DNA"/>
</dbReference>
<comment type="caution">
    <text evidence="2">The sequence shown here is derived from an EMBL/GenBank/DDBJ whole genome shotgun (WGS) entry which is preliminary data.</text>
</comment>
<dbReference type="Gene3D" id="3.40.630.30">
    <property type="match status" value="1"/>
</dbReference>
<evidence type="ECO:0000313" key="2">
    <source>
        <dbReference type="EMBL" id="KMW20850.1"/>
    </source>
</evidence>
<reference evidence="2 3" key="1">
    <citation type="submission" date="2011-04" db="EMBL/GenBank/DDBJ databases">
        <title>The Genome Sequence of Clostridium citroniae WAL-19142.</title>
        <authorList>
            <consortium name="The Broad Institute Genome Sequencing Platform"/>
            <person name="Earl A."/>
            <person name="Ward D."/>
            <person name="Feldgarden M."/>
            <person name="Gevers D."/>
            <person name="Warren Y.A."/>
            <person name="Tyrrell K.L."/>
            <person name="Citron D.M."/>
            <person name="Goldstein E.J."/>
            <person name="Daigneault M."/>
            <person name="Allen-Vercoe E."/>
            <person name="Young S.K."/>
            <person name="Zeng Q."/>
            <person name="Gargeya S."/>
            <person name="Fitzgerald M."/>
            <person name="Haas B."/>
            <person name="Abouelleil A."/>
            <person name="Alvarado L."/>
            <person name="Arachchi H.M."/>
            <person name="Berlin A."/>
            <person name="Brown A."/>
            <person name="Chapman S.B."/>
            <person name="Chen Z."/>
            <person name="Dunbar C."/>
            <person name="Freedman E."/>
            <person name="Gearin G."/>
            <person name="Gellesch M."/>
            <person name="Goldberg J."/>
            <person name="Griggs A."/>
            <person name="Gujja S."/>
            <person name="Heilman E.R."/>
            <person name="Heiman D."/>
            <person name="Howarth C."/>
            <person name="Larson L."/>
            <person name="Lui A."/>
            <person name="MacDonald P.J."/>
            <person name="Mehta T."/>
            <person name="Montmayeur A."/>
            <person name="Murphy C."/>
            <person name="Neiman D."/>
            <person name="Pearson M."/>
            <person name="Priest M."/>
            <person name="Roberts A."/>
            <person name="Saif S."/>
            <person name="Shea T."/>
            <person name="Shenoy N."/>
            <person name="Sisk P."/>
            <person name="Stolte C."/>
            <person name="Sykes S."/>
            <person name="White J."/>
            <person name="Yandava C."/>
            <person name="Wortman J."/>
            <person name="Nusbaum C."/>
            <person name="Birren B."/>
        </authorList>
    </citation>
    <scope>NUCLEOTIDE SEQUENCE [LARGE SCALE GENOMIC DNA]</scope>
    <source>
        <strain evidence="2 3">WAL-19142</strain>
    </source>
</reference>
<dbReference type="AlphaFoldDB" id="A0A0J9EY22"/>
<evidence type="ECO:0000313" key="3">
    <source>
        <dbReference type="Proteomes" id="UP000037392"/>
    </source>
</evidence>
<dbReference type="OrthoDB" id="164032at2"/>
<dbReference type="InterPro" id="IPR000182">
    <property type="entry name" value="GNAT_dom"/>
</dbReference>
<evidence type="ECO:0000259" key="1">
    <source>
        <dbReference type="PROSITE" id="PS51186"/>
    </source>
</evidence>
<dbReference type="GO" id="GO:0016747">
    <property type="term" value="F:acyltransferase activity, transferring groups other than amino-acyl groups"/>
    <property type="evidence" value="ECO:0007669"/>
    <property type="project" value="InterPro"/>
</dbReference>
<sequence>MVFEPAVMKETDRLRIIARESEAHWGYDKAFMDTFDRTFNITGEFIARYPVFCVREHGEITAFWGGMPEENVFHLEYFYIGRQVIKRGYGRRMWEHMTAWCRGEGMERVIFVTSWQAVGFYEKMGALQDGVSRSLIDGRDIPRFIYCIKQGTCLDLKSCP</sequence>
<dbReference type="Proteomes" id="UP000037392">
    <property type="component" value="Unassembled WGS sequence"/>
</dbReference>
<protein>
    <recommendedName>
        <fullName evidence="1">N-acetyltransferase domain-containing protein</fullName>
    </recommendedName>
</protein>
<dbReference type="InterPro" id="IPR016181">
    <property type="entry name" value="Acyl_CoA_acyltransferase"/>
</dbReference>
<dbReference type="SUPFAM" id="SSF55729">
    <property type="entry name" value="Acyl-CoA N-acyltransferases (Nat)"/>
    <property type="match status" value="1"/>
</dbReference>
<dbReference type="PATRIC" id="fig|742734.4.peg.2047"/>
<dbReference type="RefSeq" id="WP_007861019.1">
    <property type="nucleotide sequence ID" value="NZ_KQ235877.1"/>
</dbReference>
<dbReference type="Pfam" id="PF00583">
    <property type="entry name" value="Acetyltransf_1"/>
    <property type="match status" value="1"/>
</dbReference>
<gene>
    <name evidence="2" type="ORF">HMPREF9470_01909</name>
</gene>
<name>A0A0J9EY22_9FIRM</name>
<dbReference type="PROSITE" id="PS51186">
    <property type="entry name" value="GNAT"/>
    <property type="match status" value="1"/>
</dbReference>